<keyword evidence="1" id="KW-0808">Transferase</keyword>
<evidence type="ECO:0000256" key="6">
    <source>
        <dbReference type="ARBA" id="ARBA00022918"/>
    </source>
</evidence>
<name>A0A9Q3I473_9BASI</name>
<reference evidence="9" key="1">
    <citation type="submission" date="2021-03" db="EMBL/GenBank/DDBJ databases">
        <title>Draft genome sequence of rust myrtle Austropuccinia psidii MF-1, a brazilian biotype.</title>
        <authorList>
            <person name="Quecine M.C."/>
            <person name="Pachon D.M.R."/>
            <person name="Bonatelli M.L."/>
            <person name="Correr F.H."/>
            <person name="Franceschini L.M."/>
            <person name="Leite T.F."/>
            <person name="Margarido G.R.A."/>
            <person name="Almeida C.A."/>
            <person name="Ferrarezi J.A."/>
            <person name="Labate C.A."/>
        </authorList>
    </citation>
    <scope>NUCLEOTIDE SEQUENCE</scope>
    <source>
        <strain evidence="9">MF-1</strain>
    </source>
</reference>
<protein>
    <submittedName>
        <fullName evidence="9">Uncharacterized protein</fullName>
    </submittedName>
</protein>
<evidence type="ECO:0000256" key="5">
    <source>
        <dbReference type="ARBA" id="ARBA00022801"/>
    </source>
</evidence>
<gene>
    <name evidence="9" type="ORF">O181_067093</name>
</gene>
<proteinExistence type="predicted"/>
<dbReference type="GO" id="GO:0003964">
    <property type="term" value="F:RNA-directed DNA polymerase activity"/>
    <property type="evidence" value="ECO:0007669"/>
    <property type="project" value="UniProtKB-KW"/>
</dbReference>
<evidence type="ECO:0000259" key="7">
    <source>
        <dbReference type="Pfam" id="PF17917"/>
    </source>
</evidence>
<dbReference type="Pfam" id="PF17921">
    <property type="entry name" value="Integrase_H2C2"/>
    <property type="match status" value="1"/>
</dbReference>
<evidence type="ECO:0000256" key="2">
    <source>
        <dbReference type="ARBA" id="ARBA00022695"/>
    </source>
</evidence>
<accession>A0A9Q3I473</accession>
<evidence type="ECO:0000259" key="8">
    <source>
        <dbReference type="Pfam" id="PF17921"/>
    </source>
</evidence>
<dbReference type="PANTHER" id="PTHR37984:SF5">
    <property type="entry name" value="PROTEIN NYNRIN-LIKE"/>
    <property type="match status" value="1"/>
</dbReference>
<dbReference type="GO" id="GO:0004519">
    <property type="term" value="F:endonuclease activity"/>
    <property type="evidence" value="ECO:0007669"/>
    <property type="project" value="UniProtKB-KW"/>
</dbReference>
<sequence length="238" mass="27946">MQIKPAKARYWASHMACLWLLWPLEKLNYFLEGCVFEFITALTTFKSLLRMKAPNRNILRWQVAIQEYKFNMTMLHKYWNTRKNADGISRLPLPNNLDNPAYIPKEDSPQIPIEGISVTFLNTTFIEEVRTNFTQDTNCRILCQLFTEYSKDNSLIHALDEIWKKPYYGGRFDLLDGILYHRTKHTCVMTVVESSLINPVLKECHNSPFSGHLSDNRTREKANIFIWWPMCQKDGSES</sequence>
<dbReference type="PANTHER" id="PTHR37984">
    <property type="entry name" value="PROTEIN CBG26694"/>
    <property type="match status" value="1"/>
</dbReference>
<dbReference type="EMBL" id="AVOT02033474">
    <property type="protein sequence ID" value="MBW0527378.1"/>
    <property type="molecule type" value="Genomic_DNA"/>
</dbReference>
<dbReference type="InterPro" id="IPR041373">
    <property type="entry name" value="RT_RNaseH"/>
</dbReference>
<evidence type="ECO:0000256" key="3">
    <source>
        <dbReference type="ARBA" id="ARBA00022722"/>
    </source>
</evidence>
<dbReference type="Pfam" id="PF17917">
    <property type="entry name" value="RT_RNaseH"/>
    <property type="match status" value="1"/>
</dbReference>
<keyword evidence="4" id="KW-0255">Endonuclease</keyword>
<evidence type="ECO:0000256" key="4">
    <source>
        <dbReference type="ARBA" id="ARBA00022759"/>
    </source>
</evidence>
<dbReference type="InterPro" id="IPR041588">
    <property type="entry name" value="Integrase_H2C2"/>
</dbReference>
<organism evidence="9 10">
    <name type="scientific">Austropuccinia psidii MF-1</name>
    <dbReference type="NCBI Taxonomy" id="1389203"/>
    <lineage>
        <taxon>Eukaryota</taxon>
        <taxon>Fungi</taxon>
        <taxon>Dikarya</taxon>
        <taxon>Basidiomycota</taxon>
        <taxon>Pucciniomycotina</taxon>
        <taxon>Pucciniomycetes</taxon>
        <taxon>Pucciniales</taxon>
        <taxon>Sphaerophragmiaceae</taxon>
        <taxon>Austropuccinia</taxon>
    </lineage>
</organism>
<keyword evidence="3" id="KW-0540">Nuclease</keyword>
<comment type="caution">
    <text evidence="9">The sequence shown here is derived from an EMBL/GenBank/DDBJ whole genome shotgun (WGS) entry which is preliminary data.</text>
</comment>
<evidence type="ECO:0000313" key="9">
    <source>
        <dbReference type="EMBL" id="MBW0527378.1"/>
    </source>
</evidence>
<dbReference type="Gene3D" id="1.10.340.70">
    <property type="match status" value="1"/>
</dbReference>
<evidence type="ECO:0000313" key="10">
    <source>
        <dbReference type="Proteomes" id="UP000765509"/>
    </source>
</evidence>
<keyword evidence="10" id="KW-1185">Reference proteome</keyword>
<keyword evidence="6" id="KW-0695">RNA-directed DNA polymerase</keyword>
<evidence type="ECO:0000256" key="1">
    <source>
        <dbReference type="ARBA" id="ARBA00022679"/>
    </source>
</evidence>
<dbReference type="Proteomes" id="UP000765509">
    <property type="component" value="Unassembled WGS sequence"/>
</dbReference>
<feature type="domain" description="Integrase zinc-binding" evidence="8">
    <location>
        <begin position="193"/>
        <end position="234"/>
    </location>
</feature>
<keyword evidence="5" id="KW-0378">Hydrolase</keyword>
<dbReference type="GO" id="GO:0016787">
    <property type="term" value="F:hydrolase activity"/>
    <property type="evidence" value="ECO:0007669"/>
    <property type="project" value="UniProtKB-KW"/>
</dbReference>
<dbReference type="AlphaFoldDB" id="A0A9Q3I473"/>
<dbReference type="InterPro" id="IPR050951">
    <property type="entry name" value="Retrovirus_Pol_polyprotein"/>
</dbReference>
<keyword evidence="2" id="KW-0548">Nucleotidyltransferase</keyword>
<feature type="domain" description="Reverse transcriptase RNase H-like" evidence="7">
    <location>
        <begin position="3"/>
        <end position="68"/>
    </location>
</feature>